<proteinExistence type="predicted"/>
<gene>
    <name evidence="1" type="ORF">IAB77_03505</name>
</gene>
<evidence type="ECO:0000313" key="2">
    <source>
        <dbReference type="Proteomes" id="UP000824262"/>
    </source>
</evidence>
<dbReference type="PANTHER" id="PTHR40080">
    <property type="entry name" value="LMO1763 PROTEIN"/>
    <property type="match status" value="1"/>
</dbReference>
<dbReference type="NCBIfam" id="TIGR02531">
    <property type="entry name" value="yecD_yerC"/>
    <property type="match status" value="1"/>
</dbReference>
<evidence type="ECO:0000313" key="1">
    <source>
        <dbReference type="EMBL" id="HIQ78305.1"/>
    </source>
</evidence>
<dbReference type="PANTHER" id="PTHR40080:SF1">
    <property type="entry name" value="TRPR-LIKE PROTEIN YERC_YECD"/>
    <property type="match status" value="1"/>
</dbReference>
<reference evidence="1" key="1">
    <citation type="submission" date="2020-10" db="EMBL/GenBank/DDBJ databases">
        <authorList>
            <person name="Gilroy R."/>
        </authorList>
    </citation>
    <scope>NUCLEOTIDE SEQUENCE</scope>
    <source>
        <strain evidence="1">ChiBcolR7-354</strain>
    </source>
</reference>
<dbReference type="GO" id="GO:0043565">
    <property type="term" value="F:sequence-specific DNA binding"/>
    <property type="evidence" value="ECO:0007669"/>
    <property type="project" value="InterPro"/>
</dbReference>
<dbReference type="SUPFAM" id="SSF48295">
    <property type="entry name" value="TrpR-like"/>
    <property type="match status" value="1"/>
</dbReference>
<dbReference type="InterPro" id="IPR010921">
    <property type="entry name" value="Trp_repressor/repl_initiator"/>
</dbReference>
<dbReference type="GO" id="GO:0003700">
    <property type="term" value="F:DNA-binding transcription factor activity"/>
    <property type="evidence" value="ECO:0007669"/>
    <property type="project" value="InterPro"/>
</dbReference>
<name>A0A9D1CTE3_9FIRM</name>
<dbReference type="InterPro" id="IPR000831">
    <property type="entry name" value="Trp_repress"/>
</dbReference>
<accession>A0A9D1CTE3</accession>
<dbReference type="Proteomes" id="UP000824262">
    <property type="component" value="Unassembled WGS sequence"/>
</dbReference>
<dbReference type="EMBL" id="DVGA01000037">
    <property type="protein sequence ID" value="HIQ78305.1"/>
    <property type="molecule type" value="Genomic_DNA"/>
</dbReference>
<protein>
    <submittedName>
        <fullName evidence="1">TrpR-like protein</fullName>
    </submittedName>
</protein>
<dbReference type="InterPro" id="IPR038116">
    <property type="entry name" value="TrpR-like_sf"/>
</dbReference>
<dbReference type="Pfam" id="PF01371">
    <property type="entry name" value="Trp_repressor"/>
    <property type="match status" value="1"/>
</dbReference>
<dbReference type="InterPro" id="IPR013368">
    <property type="entry name" value="YecD_YerC"/>
</dbReference>
<organism evidence="1 2">
    <name type="scientific">Candidatus Scatomorpha intestinavium</name>
    <dbReference type="NCBI Taxonomy" id="2840922"/>
    <lineage>
        <taxon>Bacteria</taxon>
        <taxon>Bacillati</taxon>
        <taxon>Bacillota</taxon>
        <taxon>Clostridia</taxon>
        <taxon>Eubacteriales</taxon>
        <taxon>Candidatus Scatomorpha</taxon>
    </lineage>
</organism>
<dbReference type="PIRSF" id="PIRSF012508">
    <property type="entry name" value="YerC"/>
    <property type="match status" value="1"/>
</dbReference>
<sequence length="106" mass="11881">MNKQNKKPRSDEMYRAILTLKSVDECKKFFDDLCTVTELQAMEQRYQVAVYLSQGMIYNDILEKTGASSATISRVNRSLQYGADGYAIAFERLGITAGKPAGEEEA</sequence>
<comment type="caution">
    <text evidence="1">The sequence shown here is derived from an EMBL/GenBank/DDBJ whole genome shotgun (WGS) entry which is preliminary data.</text>
</comment>
<dbReference type="AlphaFoldDB" id="A0A9D1CTE3"/>
<reference evidence="1" key="2">
    <citation type="journal article" date="2021" name="PeerJ">
        <title>Extensive microbial diversity within the chicken gut microbiome revealed by metagenomics and culture.</title>
        <authorList>
            <person name="Gilroy R."/>
            <person name="Ravi A."/>
            <person name="Getino M."/>
            <person name="Pursley I."/>
            <person name="Horton D.L."/>
            <person name="Alikhan N.F."/>
            <person name="Baker D."/>
            <person name="Gharbi K."/>
            <person name="Hall N."/>
            <person name="Watson M."/>
            <person name="Adriaenssens E.M."/>
            <person name="Foster-Nyarko E."/>
            <person name="Jarju S."/>
            <person name="Secka A."/>
            <person name="Antonio M."/>
            <person name="Oren A."/>
            <person name="Chaudhuri R.R."/>
            <person name="La Ragione R."/>
            <person name="Hildebrand F."/>
            <person name="Pallen M.J."/>
        </authorList>
    </citation>
    <scope>NUCLEOTIDE SEQUENCE</scope>
    <source>
        <strain evidence="1">ChiBcolR7-354</strain>
    </source>
</reference>
<dbReference type="Gene3D" id="1.10.1270.10">
    <property type="entry name" value="TrpR-like"/>
    <property type="match status" value="1"/>
</dbReference>